<evidence type="ECO:0000256" key="5">
    <source>
        <dbReference type="SAM" id="Phobius"/>
    </source>
</evidence>
<dbReference type="GO" id="GO:0009403">
    <property type="term" value="P:toxin biosynthetic process"/>
    <property type="evidence" value="ECO:0007669"/>
    <property type="project" value="InterPro"/>
</dbReference>
<feature type="transmembrane region" description="Helical" evidence="5">
    <location>
        <begin position="78"/>
        <end position="100"/>
    </location>
</feature>
<reference evidence="6" key="2">
    <citation type="submission" date="2021-04" db="EMBL/GenBank/DDBJ databases">
        <authorList>
            <person name="Gilroy R."/>
        </authorList>
    </citation>
    <scope>NUCLEOTIDE SEQUENCE</scope>
    <source>
        <strain evidence="6">876</strain>
    </source>
</reference>
<name>A0A9E2NUK9_9LACO</name>
<keyword evidence="3 5" id="KW-1133">Transmembrane helix</keyword>
<dbReference type="InterPro" id="IPR003825">
    <property type="entry name" value="Colicin-V_CvpA"/>
</dbReference>
<comment type="caution">
    <text evidence="6">The sequence shown here is derived from an EMBL/GenBank/DDBJ whole genome shotgun (WGS) entry which is preliminary data.</text>
</comment>
<evidence type="ECO:0000256" key="1">
    <source>
        <dbReference type="ARBA" id="ARBA00004141"/>
    </source>
</evidence>
<sequence length="176" mass="19542">MILSTVILLLLIISIVHGHRVGVLSMIISVATYAISYFGAKVSTPIIGGWLTTLFPEIGHGTTTISGNSLSGLDLSQFFYRGIAFIICFIILNVIVRLLLRKLKWFTKLPILGTVDRWAGAILDFVICYVIIFVLLVVFQLYPGGWWQMQLANSDVAQLIIKETPFLTETLINLLG</sequence>
<feature type="transmembrane region" description="Helical" evidence="5">
    <location>
        <begin position="121"/>
        <end position="142"/>
    </location>
</feature>
<keyword evidence="4 5" id="KW-0472">Membrane</keyword>
<gene>
    <name evidence="6" type="ORF">H9843_00455</name>
</gene>
<accession>A0A9E2NUK9</accession>
<comment type="subcellular location">
    <subcellularLocation>
        <location evidence="1">Membrane</location>
        <topology evidence="1">Multi-pass membrane protein</topology>
    </subcellularLocation>
</comment>
<protein>
    <submittedName>
        <fullName evidence="6">CvpA family protein</fullName>
    </submittedName>
</protein>
<evidence type="ECO:0000313" key="7">
    <source>
        <dbReference type="Proteomes" id="UP000824180"/>
    </source>
</evidence>
<dbReference type="AlphaFoldDB" id="A0A9E2NUK9"/>
<dbReference type="GO" id="GO:0016020">
    <property type="term" value="C:membrane"/>
    <property type="evidence" value="ECO:0007669"/>
    <property type="project" value="UniProtKB-SubCell"/>
</dbReference>
<organism evidence="6 7">
    <name type="scientific">Candidatus Limosilactobacillus merdavium</name>
    <dbReference type="NCBI Taxonomy" id="2838651"/>
    <lineage>
        <taxon>Bacteria</taxon>
        <taxon>Bacillati</taxon>
        <taxon>Bacillota</taxon>
        <taxon>Bacilli</taxon>
        <taxon>Lactobacillales</taxon>
        <taxon>Lactobacillaceae</taxon>
        <taxon>Limosilactobacillus</taxon>
    </lineage>
</organism>
<dbReference type="PANTHER" id="PTHR37306">
    <property type="entry name" value="COLICIN V PRODUCTION PROTEIN"/>
    <property type="match status" value="1"/>
</dbReference>
<dbReference type="Pfam" id="PF02674">
    <property type="entry name" value="Colicin_V"/>
    <property type="match status" value="1"/>
</dbReference>
<reference evidence="6" key="1">
    <citation type="journal article" date="2021" name="PeerJ">
        <title>Extensive microbial diversity within the chicken gut microbiome revealed by metagenomics and culture.</title>
        <authorList>
            <person name="Gilroy R."/>
            <person name="Ravi A."/>
            <person name="Getino M."/>
            <person name="Pursley I."/>
            <person name="Horton D.L."/>
            <person name="Alikhan N.F."/>
            <person name="Baker D."/>
            <person name="Gharbi K."/>
            <person name="Hall N."/>
            <person name="Watson M."/>
            <person name="Adriaenssens E.M."/>
            <person name="Foster-Nyarko E."/>
            <person name="Jarju S."/>
            <person name="Secka A."/>
            <person name="Antonio M."/>
            <person name="Oren A."/>
            <person name="Chaudhuri R.R."/>
            <person name="La Ragione R."/>
            <person name="Hildebrand F."/>
            <person name="Pallen M.J."/>
        </authorList>
    </citation>
    <scope>NUCLEOTIDE SEQUENCE</scope>
    <source>
        <strain evidence="6">876</strain>
    </source>
</reference>
<keyword evidence="2 5" id="KW-0812">Transmembrane</keyword>
<evidence type="ECO:0000256" key="3">
    <source>
        <dbReference type="ARBA" id="ARBA00022989"/>
    </source>
</evidence>
<dbReference type="PANTHER" id="PTHR37306:SF1">
    <property type="entry name" value="COLICIN V PRODUCTION PROTEIN"/>
    <property type="match status" value="1"/>
</dbReference>
<dbReference type="EMBL" id="JAHLFK010000002">
    <property type="protein sequence ID" value="MBU3829368.1"/>
    <property type="molecule type" value="Genomic_DNA"/>
</dbReference>
<proteinExistence type="predicted"/>
<evidence type="ECO:0000256" key="4">
    <source>
        <dbReference type="ARBA" id="ARBA00023136"/>
    </source>
</evidence>
<evidence type="ECO:0000313" key="6">
    <source>
        <dbReference type="EMBL" id="MBU3829368.1"/>
    </source>
</evidence>
<evidence type="ECO:0000256" key="2">
    <source>
        <dbReference type="ARBA" id="ARBA00022692"/>
    </source>
</evidence>
<dbReference type="Proteomes" id="UP000824180">
    <property type="component" value="Unassembled WGS sequence"/>
</dbReference>